<dbReference type="SMART" id="SM00451">
    <property type="entry name" value="ZnF_U1"/>
    <property type="match status" value="2"/>
</dbReference>
<sequence length="1190" mass="135764">MAHLLTADKLAEIKNYEEQMFDYFSHYSAKLREWYANGGDKSEDYKAQYDKLTEEYYRYLKYIQRLRSMTTMGCDISHQVSVEANNLQNTPSFVQRQTVDSIPNSNTTYSASAAADYTRYYQNMISYFGKLLESVQQNDPECNESSDEENRDKEKIKPGGTVDHDNSQDNAVSIEKVSSENSEILDPCSDPNAVMKEYFDRYVKAGDWDWASWNNYLSWIARTNPQWYEIFVNLSRGLGIDWDDMYKKWVSSVSGDSSCNKNPPMSYYSCDQNFSFANYLGLGSTDIPTVCKQNVENDDYDDSEGSQHYCVTCKQDFGTERAFMLHIRGVTHTQRTLQSSGINSFDSTVLEENWEVKHHEWLKSQYLNGLNSIVGLSGSFYCELCEVEFPSHKALGSHLNGRRHRENVFIFESTGDRSLLKGKRQAQVKVTAKIQPFLDVCTQPLIGLNYMIEYQLQELDECLYICSLCNQWLPKKSVINHLCSIVHRKTYLNTYYLPLFRIIDRDYSDKSLQACRLEVYARKIEDFEGRKRLIIKEHSVADFDLQSEIIRLIQEHNEARLLKEKCRKSPPRTCEHSASNTPVSGDLEEGEIREDSSDEEPNTEEVSTPDSESSFYARYNVIMKSIDKKRNSVTDGDTSKPNRKSQFLMDTITSENKDIQLNGEFVEDVTITDEDCEKYIQELEHEGLLQLKASNSSGKLRRDSSYTDQFTKEADWVLEKLKTLKSRHEENLRQTAADVSATARIQANKLSNTENSPVQHCSFIHDFSYNHYYKSRFDKGLILPPLGTPVGPSVPIYKNYNYPIPPNTGSLDERNANPGESSTRIALSSSAFNVILSAIDALKSSGQLPRGLNPTLKEKNINVIQIKNPSQQIVNRDNQQYISPSYNQISGLEDPVHCTSVDSTANNAPLTTNSEHVNPPHLDVSRPVYAPVPINREGLNKIPNSPQRGVEFHKNQVVSTSFNRHAQNNPPLKSLINPYEPQNIMHQPASDNLTNDEKIFDAYTIFSKRCELKKAQKQSWIKTPRYFRRGMRGEVNQGSATNSHFHNSTGRRLSAIADFLGVNEPPTERKRVHTSNNLESHPASNLPYHSYSSNTFQHPLTLNNHTSFSQPVCPPVYANQSTNHKIPSIPLNLMNFPRSLPPYAAPNSYTLTNPHTNSSFWPGHLNLDSSVPSPSQSLQYYNSSFLPTFK</sequence>
<dbReference type="GO" id="GO:0008270">
    <property type="term" value="F:zinc ion binding"/>
    <property type="evidence" value="ECO:0007669"/>
    <property type="project" value="InterPro"/>
</dbReference>
<proteinExistence type="predicted"/>
<organism evidence="3 4">
    <name type="scientific">Schistosoma mansoni</name>
    <name type="common">Blood fluke</name>
    <dbReference type="NCBI Taxonomy" id="6183"/>
    <lineage>
        <taxon>Eukaryota</taxon>
        <taxon>Metazoa</taxon>
        <taxon>Spiralia</taxon>
        <taxon>Lophotrochozoa</taxon>
        <taxon>Platyhelminthes</taxon>
        <taxon>Trematoda</taxon>
        <taxon>Digenea</taxon>
        <taxon>Strigeidida</taxon>
        <taxon>Schistosomatoidea</taxon>
        <taxon>Schistosomatidae</taxon>
        <taxon>Schistosoma</taxon>
    </lineage>
</organism>
<feature type="domain" description="C2H2-type" evidence="2">
    <location>
        <begin position="310"/>
        <end position="332"/>
    </location>
</feature>
<dbReference type="PANTHER" id="PTHR45762">
    <property type="entry name" value="ZINC FINGER RNA-BINDING PROTEIN"/>
    <property type="match status" value="1"/>
</dbReference>
<reference evidence="3" key="1">
    <citation type="journal article" date="2012" name="PLoS Negl. Trop. Dis.">
        <title>A systematically improved high quality genome and transcriptome of the human blood fluke Schistosoma mansoni.</title>
        <authorList>
            <person name="Protasio A.V."/>
            <person name="Tsai I.J."/>
            <person name="Babbage A."/>
            <person name="Nichol S."/>
            <person name="Hunt M."/>
            <person name="Aslett M.A."/>
            <person name="De Silva N."/>
            <person name="Velarde G.S."/>
            <person name="Anderson T.J."/>
            <person name="Clark R.C."/>
            <person name="Davidson C."/>
            <person name="Dillon G.P."/>
            <person name="Holroyd N.E."/>
            <person name="LoVerde P.T."/>
            <person name="Lloyd C."/>
            <person name="McQuillan J."/>
            <person name="Oliveira G."/>
            <person name="Otto T.D."/>
            <person name="Parker-Manuel S.J."/>
            <person name="Quail M.A."/>
            <person name="Wilson R.A."/>
            <person name="Zerlotini A."/>
            <person name="Dunne D.W."/>
            <person name="Berriman M."/>
        </authorList>
    </citation>
    <scope>NUCLEOTIDE SEQUENCE [LARGE SCALE GENOMIC DNA]</scope>
    <source>
        <strain evidence="3">Puerto Rican</strain>
    </source>
</reference>
<feature type="region of interest" description="Disordered" evidence="1">
    <location>
        <begin position="569"/>
        <end position="612"/>
    </location>
</feature>
<dbReference type="InterPro" id="IPR003604">
    <property type="entry name" value="Matrin/U1-like-C_Znf_C2H2"/>
</dbReference>
<feature type="domain" description="C2H2-type" evidence="2">
    <location>
        <begin position="382"/>
        <end position="404"/>
    </location>
</feature>
<dbReference type="PROSITE" id="PS00028">
    <property type="entry name" value="ZINC_FINGER_C2H2_1"/>
    <property type="match status" value="2"/>
</dbReference>
<dbReference type="GO" id="GO:0003676">
    <property type="term" value="F:nucleic acid binding"/>
    <property type="evidence" value="ECO:0007669"/>
    <property type="project" value="InterPro"/>
</dbReference>
<dbReference type="Gene3D" id="3.30.160.60">
    <property type="entry name" value="Classic Zinc Finger"/>
    <property type="match status" value="1"/>
</dbReference>
<feature type="region of interest" description="Disordered" evidence="1">
    <location>
        <begin position="138"/>
        <end position="167"/>
    </location>
</feature>
<dbReference type="InterPro" id="IPR013087">
    <property type="entry name" value="Znf_C2H2_type"/>
</dbReference>
<protein>
    <submittedName>
        <fullName evidence="4">C2H2-type domain-containing protein</fullName>
    </submittedName>
</protein>
<dbReference type="InterPro" id="IPR036236">
    <property type="entry name" value="Znf_C2H2_sf"/>
</dbReference>
<dbReference type="WBParaSite" id="Smp_246570.1">
    <property type="protein sequence ID" value="Smp_246570.1"/>
    <property type="gene ID" value="Smp_246570"/>
</dbReference>
<evidence type="ECO:0000259" key="2">
    <source>
        <dbReference type="PROSITE" id="PS00028"/>
    </source>
</evidence>
<evidence type="ECO:0000313" key="3">
    <source>
        <dbReference type="Proteomes" id="UP000008854"/>
    </source>
</evidence>
<dbReference type="ExpressionAtlas" id="A0A5K4F158">
    <property type="expression patterns" value="baseline and differential"/>
</dbReference>
<dbReference type="STRING" id="6183.A0A5K4F158"/>
<reference evidence="4" key="2">
    <citation type="submission" date="2019-11" db="UniProtKB">
        <authorList>
            <consortium name="WormBaseParasite"/>
        </authorList>
    </citation>
    <scope>IDENTIFICATION</scope>
    <source>
        <strain evidence="4">Puerto Rican</strain>
    </source>
</reference>
<dbReference type="SUPFAM" id="SSF57667">
    <property type="entry name" value="beta-beta-alpha zinc fingers"/>
    <property type="match status" value="2"/>
</dbReference>
<dbReference type="AlphaFoldDB" id="A0A5K4F158"/>
<dbReference type="SMART" id="SM00355">
    <property type="entry name" value="ZnF_C2H2"/>
    <property type="match status" value="3"/>
</dbReference>
<evidence type="ECO:0000256" key="1">
    <source>
        <dbReference type="SAM" id="MobiDB-lite"/>
    </source>
</evidence>
<name>A0A5K4F158_SCHMA</name>
<dbReference type="InParanoid" id="A0A5K4F158"/>
<dbReference type="Proteomes" id="UP000008854">
    <property type="component" value="Unassembled WGS sequence"/>
</dbReference>
<feature type="compositionally biased region" description="Basic and acidic residues" evidence="1">
    <location>
        <begin position="148"/>
        <end position="167"/>
    </location>
</feature>
<accession>A0A5K4F158</accession>
<dbReference type="Pfam" id="PF12874">
    <property type="entry name" value="zf-met"/>
    <property type="match status" value="1"/>
</dbReference>
<evidence type="ECO:0000313" key="4">
    <source>
        <dbReference type="WBParaSite" id="Smp_246570.1"/>
    </source>
</evidence>
<dbReference type="PANTHER" id="PTHR45762:SF3">
    <property type="entry name" value="ZINC-FINGER PROTEIN AT 72D, ISOFORM B"/>
    <property type="match status" value="1"/>
</dbReference>
<keyword evidence="3" id="KW-1185">Reference proteome</keyword>
<feature type="compositionally biased region" description="Acidic residues" evidence="1">
    <location>
        <begin position="586"/>
        <end position="603"/>
    </location>
</feature>